<dbReference type="Proteomes" id="UP001165586">
    <property type="component" value="Unassembled WGS sequence"/>
</dbReference>
<evidence type="ECO:0000313" key="1">
    <source>
        <dbReference type="EMBL" id="MCS5736484.1"/>
    </source>
</evidence>
<accession>A0ABT2H978</accession>
<name>A0ABT2H978_9MICO</name>
<sequence length="87" mass="10092">MTKGEEALKELLLAIDTKMAKQIVKDLEDPEKCTPQLYNAIGKYLERHKFQINTIVPDEEVNSKMAISLDAYRKNTESDREEERMFG</sequence>
<reference evidence="1" key="1">
    <citation type="submission" date="2022-08" db="EMBL/GenBank/DDBJ databases">
        <authorList>
            <person name="Deng Y."/>
            <person name="Han X.-F."/>
            <person name="Zhang Y.-Q."/>
        </authorList>
    </citation>
    <scope>NUCLEOTIDE SEQUENCE</scope>
    <source>
        <strain evidence="1">CPCC 203386</strain>
    </source>
</reference>
<dbReference type="InterPro" id="IPR024345">
    <property type="entry name" value="DNA_matur_Phage_T7-like"/>
</dbReference>
<protein>
    <recommendedName>
        <fullName evidence="3">DNA packaging protein</fullName>
    </recommendedName>
</protein>
<dbReference type="RefSeq" id="WP_259542473.1">
    <property type="nucleotide sequence ID" value="NZ_JANLCJ010000037.1"/>
</dbReference>
<gene>
    <name evidence="1" type="ORF">N1032_22380</name>
</gene>
<dbReference type="EMBL" id="JANLCJ010000037">
    <property type="protein sequence ID" value="MCS5736484.1"/>
    <property type="molecule type" value="Genomic_DNA"/>
</dbReference>
<evidence type="ECO:0008006" key="3">
    <source>
        <dbReference type="Google" id="ProtNLM"/>
    </source>
</evidence>
<comment type="caution">
    <text evidence="1">The sequence shown here is derived from an EMBL/GenBank/DDBJ whole genome shotgun (WGS) entry which is preliminary data.</text>
</comment>
<proteinExistence type="predicted"/>
<evidence type="ECO:0000313" key="2">
    <source>
        <dbReference type="Proteomes" id="UP001165586"/>
    </source>
</evidence>
<keyword evidence="2" id="KW-1185">Reference proteome</keyword>
<organism evidence="1 2">
    <name type="scientific">Herbiconiux daphne</name>
    <dbReference type="NCBI Taxonomy" id="2970914"/>
    <lineage>
        <taxon>Bacteria</taxon>
        <taxon>Bacillati</taxon>
        <taxon>Actinomycetota</taxon>
        <taxon>Actinomycetes</taxon>
        <taxon>Micrococcales</taxon>
        <taxon>Microbacteriaceae</taxon>
        <taxon>Herbiconiux</taxon>
    </lineage>
</organism>
<dbReference type="Pfam" id="PF11123">
    <property type="entry name" value="DNA_Packaging_2"/>
    <property type="match status" value="1"/>
</dbReference>